<dbReference type="Pfam" id="PF01201">
    <property type="entry name" value="Ribosomal_S8e"/>
    <property type="match status" value="1"/>
</dbReference>
<accession>A0A7C4JIE8</accession>
<evidence type="ECO:0000256" key="2">
    <source>
        <dbReference type="ARBA" id="ARBA00011458"/>
    </source>
</evidence>
<feature type="region of interest" description="Disordered" evidence="7">
    <location>
        <begin position="1"/>
        <end position="28"/>
    </location>
</feature>
<dbReference type="GO" id="GO:0005840">
    <property type="term" value="C:ribosome"/>
    <property type="evidence" value="ECO:0007669"/>
    <property type="project" value="UniProtKB-KW"/>
</dbReference>
<name>A0A7C4JIE8_9CREN</name>
<dbReference type="GO" id="GO:0006412">
    <property type="term" value="P:translation"/>
    <property type="evidence" value="ECO:0007669"/>
    <property type="project" value="UniProtKB-UniRule"/>
</dbReference>
<evidence type="ECO:0000313" key="8">
    <source>
        <dbReference type="EMBL" id="HGQ35543.1"/>
    </source>
</evidence>
<keyword evidence="3 6" id="KW-0689">Ribosomal protein</keyword>
<evidence type="ECO:0000256" key="6">
    <source>
        <dbReference type="HAMAP-Rule" id="MF_00029"/>
    </source>
</evidence>
<dbReference type="FunFam" id="2.40.10.310:FF:000002">
    <property type="entry name" value="30S ribosomal protein S8e"/>
    <property type="match status" value="1"/>
</dbReference>
<dbReference type="InterPro" id="IPR001047">
    <property type="entry name" value="Ribosomal_eS8"/>
</dbReference>
<evidence type="ECO:0000256" key="1">
    <source>
        <dbReference type="ARBA" id="ARBA00005257"/>
    </source>
</evidence>
<dbReference type="InterPro" id="IPR018283">
    <property type="entry name" value="Ribosomal_eS8_CS"/>
</dbReference>
<comment type="caution">
    <text evidence="9">The sequence shown here is derived from an EMBL/GenBank/DDBJ whole genome shotgun (WGS) entry which is preliminary data.</text>
</comment>
<evidence type="ECO:0000256" key="4">
    <source>
        <dbReference type="ARBA" id="ARBA00023274"/>
    </source>
</evidence>
<keyword evidence="4 6" id="KW-0687">Ribonucleoprotein</keyword>
<organism evidence="9">
    <name type="scientific">Ignisphaera aggregans</name>
    <dbReference type="NCBI Taxonomy" id="334771"/>
    <lineage>
        <taxon>Archaea</taxon>
        <taxon>Thermoproteota</taxon>
        <taxon>Thermoprotei</taxon>
        <taxon>Desulfurococcales</taxon>
        <taxon>Desulfurococcaceae</taxon>
        <taxon>Ignisphaera</taxon>
    </lineage>
</organism>
<dbReference type="EMBL" id="DTCK01000013">
    <property type="protein sequence ID" value="HGQ35543.1"/>
    <property type="molecule type" value="Genomic_DNA"/>
</dbReference>
<comment type="similarity">
    <text evidence="1 6">Belongs to the eukaryotic ribosomal protein eS8 family.</text>
</comment>
<sequence>MSVYQGKDLKKTSGGRRRSHRDKRKYELGSYPTETKLLSNDIREIKRTFGGNTKVKLKYTGYANVYDPETKKCRKARILQVVEVPANKDYARRSIIVKGTIIQTEIGKAVVTSRPGQDGVVNAVKLKS</sequence>
<dbReference type="NCBIfam" id="TIGR00307">
    <property type="entry name" value="eS8"/>
    <property type="match status" value="1"/>
</dbReference>
<dbReference type="CDD" id="cd11382">
    <property type="entry name" value="Ribosomal_S8e"/>
    <property type="match status" value="1"/>
</dbReference>
<dbReference type="InterPro" id="IPR022309">
    <property type="entry name" value="Ribosomal_Se8/biogenesis_NSA2"/>
</dbReference>
<evidence type="ECO:0000256" key="7">
    <source>
        <dbReference type="SAM" id="MobiDB-lite"/>
    </source>
</evidence>
<protein>
    <recommendedName>
        <fullName evidence="5 6">Small ribosomal subunit protein eS8</fullName>
    </recommendedName>
</protein>
<dbReference type="GO" id="GO:1990904">
    <property type="term" value="C:ribonucleoprotein complex"/>
    <property type="evidence" value="ECO:0007669"/>
    <property type="project" value="UniProtKB-KW"/>
</dbReference>
<dbReference type="PANTHER" id="PTHR10394">
    <property type="entry name" value="40S RIBOSOMAL PROTEIN S8"/>
    <property type="match status" value="1"/>
</dbReference>
<comment type="subunit">
    <text evidence="2 6">Part of the 30S ribosomal subunit.</text>
</comment>
<evidence type="ECO:0000313" key="9">
    <source>
        <dbReference type="EMBL" id="HGQ63704.1"/>
    </source>
</evidence>
<evidence type="ECO:0000256" key="5">
    <source>
        <dbReference type="ARBA" id="ARBA00035277"/>
    </source>
</evidence>
<dbReference type="HAMAP" id="MF_00029">
    <property type="entry name" value="Ribosomal_eS8"/>
    <property type="match status" value="1"/>
</dbReference>
<dbReference type="InterPro" id="IPR020919">
    <property type="entry name" value="Ribosomal_protein_eS8_arc"/>
</dbReference>
<dbReference type="PROSITE" id="PS01193">
    <property type="entry name" value="RIBOSOMAL_S8E"/>
    <property type="match status" value="1"/>
</dbReference>
<evidence type="ECO:0000256" key="3">
    <source>
        <dbReference type="ARBA" id="ARBA00022980"/>
    </source>
</evidence>
<proteinExistence type="inferred from homology"/>
<feature type="compositionally biased region" description="Basic residues" evidence="7">
    <location>
        <begin position="13"/>
        <end position="23"/>
    </location>
</feature>
<reference evidence="9" key="1">
    <citation type="journal article" date="2020" name="mSystems">
        <title>Genome- and Community-Level Interaction Insights into Carbon Utilization and Element Cycling Functions of Hydrothermarchaeota in Hydrothermal Sediment.</title>
        <authorList>
            <person name="Zhou Z."/>
            <person name="Liu Y."/>
            <person name="Xu W."/>
            <person name="Pan J."/>
            <person name="Luo Z.H."/>
            <person name="Li M."/>
        </authorList>
    </citation>
    <scope>NUCLEOTIDE SEQUENCE [LARGE SCALE GENOMIC DNA]</scope>
    <source>
        <strain evidence="9">SpSt-637</strain>
        <strain evidence="8">SpSt-667</strain>
    </source>
</reference>
<dbReference type="Gene3D" id="2.40.10.310">
    <property type="match status" value="1"/>
</dbReference>
<dbReference type="EMBL" id="DTBD01000005">
    <property type="protein sequence ID" value="HGQ63704.1"/>
    <property type="molecule type" value="Genomic_DNA"/>
</dbReference>
<dbReference type="GO" id="GO:0003735">
    <property type="term" value="F:structural constituent of ribosome"/>
    <property type="evidence" value="ECO:0007669"/>
    <property type="project" value="InterPro"/>
</dbReference>
<gene>
    <name evidence="6" type="primary">rps8e</name>
    <name evidence="9" type="ORF">ENU08_00425</name>
    <name evidence="8" type="ORF">ENU41_02550</name>
</gene>
<dbReference type="AlphaFoldDB" id="A0A7C4JIE8"/>